<keyword evidence="1" id="KW-0863">Zinc-finger</keyword>
<dbReference type="SMART" id="SM00343">
    <property type="entry name" value="ZnF_C2HC"/>
    <property type="match status" value="1"/>
</dbReference>
<evidence type="ECO:0000259" key="2">
    <source>
        <dbReference type="PROSITE" id="PS50158"/>
    </source>
</evidence>
<name>A0AAP0GDV6_9ASPA</name>
<evidence type="ECO:0000313" key="3">
    <source>
        <dbReference type="EMBL" id="KAK8954143.1"/>
    </source>
</evidence>
<dbReference type="GO" id="GO:0003676">
    <property type="term" value="F:nucleic acid binding"/>
    <property type="evidence" value="ECO:0007669"/>
    <property type="project" value="InterPro"/>
</dbReference>
<dbReference type="Proteomes" id="UP001418222">
    <property type="component" value="Unassembled WGS sequence"/>
</dbReference>
<keyword evidence="1" id="KW-0862">Zinc</keyword>
<reference evidence="3 4" key="1">
    <citation type="journal article" date="2022" name="Nat. Plants">
        <title>Genomes of leafy and leafless Platanthera orchids illuminate the evolution of mycoheterotrophy.</title>
        <authorList>
            <person name="Li M.H."/>
            <person name="Liu K.W."/>
            <person name="Li Z."/>
            <person name="Lu H.C."/>
            <person name="Ye Q.L."/>
            <person name="Zhang D."/>
            <person name="Wang J.Y."/>
            <person name="Li Y.F."/>
            <person name="Zhong Z.M."/>
            <person name="Liu X."/>
            <person name="Yu X."/>
            <person name="Liu D.K."/>
            <person name="Tu X.D."/>
            <person name="Liu B."/>
            <person name="Hao Y."/>
            <person name="Liao X.Y."/>
            <person name="Jiang Y.T."/>
            <person name="Sun W.H."/>
            <person name="Chen J."/>
            <person name="Chen Y.Q."/>
            <person name="Ai Y."/>
            <person name="Zhai J.W."/>
            <person name="Wu S.S."/>
            <person name="Zhou Z."/>
            <person name="Hsiao Y.Y."/>
            <person name="Wu W.L."/>
            <person name="Chen Y.Y."/>
            <person name="Lin Y.F."/>
            <person name="Hsu J.L."/>
            <person name="Li C.Y."/>
            <person name="Wang Z.W."/>
            <person name="Zhao X."/>
            <person name="Zhong W.Y."/>
            <person name="Ma X.K."/>
            <person name="Ma L."/>
            <person name="Huang J."/>
            <person name="Chen G.Z."/>
            <person name="Huang M.Z."/>
            <person name="Huang L."/>
            <person name="Peng D.H."/>
            <person name="Luo Y.B."/>
            <person name="Zou S.Q."/>
            <person name="Chen S.P."/>
            <person name="Lan S."/>
            <person name="Tsai W.C."/>
            <person name="Van de Peer Y."/>
            <person name="Liu Z.J."/>
        </authorList>
    </citation>
    <scope>NUCLEOTIDE SEQUENCE [LARGE SCALE GENOMIC DNA]</scope>
    <source>
        <strain evidence="3">Lor287</strain>
    </source>
</reference>
<comment type="caution">
    <text evidence="3">The sequence shown here is derived from an EMBL/GenBank/DDBJ whole genome shotgun (WGS) entry which is preliminary data.</text>
</comment>
<sequence>MEGGFARDLGMELVIWTNFGKWKSCMECYLLGKDLWDVVCGDRWQVVTAGNAEVMRAWKETNVKEVAVLKQVISSKLLDNIGGCRSAAEIWTSLDGLFNKEVKLAPEVGPSTSDQQERSVSPRYNGKWKEGPRCYRCKQPGHLKEECKVILHSVSITHVGSKEKDLGGSSKSSDADRLKANDIIAI</sequence>
<accession>A0AAP0GDV6</accession>
<protein>
    <recommendedName>
        <fullName evidence="2">CCHC-type domain-containing protein</fullName>
    </recommendedName>
</protein>
<dbReference type="InterPro" id="IPR001878">
    <property type="entry name" value="Znf_CCHC"/>
</dbReference>
<dbReference type="GO" id="GO:0008270">
    <property type="term" value="F:zinc ion binding"/>
    <property type="evidence" value="ECO:0007669"/>
    <property type="project" value="UniProtKB-KW"/>
</dbReference>
<dbReference type="AlphaFoldDB" id="A0AAP0GDV6"/>
<feature type="domain" description="CCHC-type" evidence="2">
    <location>
        <begin position="133"/>
        <end position="148"/>
    </location>
</feature>
<dbReference type="EMBL" id="JBBWWQ010000002">
    <property type="protein sequence ID" value="KAK8954143.1"/>
    <property type="molecule type" value="Genomic_DNA"/>
</dbReference>
<dbReference type="Pfam" id="PF14223">
    <property type="entry name" value="Retrotran_gag_2"/>
    <property type="match status" value="1"/>
</dbReference>
<keyword evidence="1" id="KW-0479">Metal-binding</keyword>
<organism evidence="3 4">
    <name type="scientific">Platanthera zijinensis</name>
    <dbReference type="NCBI Taxonomy" id="2320716"/>
    <lineage>
        <taxon>Eukaryota</taxon>
        <taxon>Viridiplantae</taxon>
        <taxon>Streptophyta</taxon>
        <taxon>Embryophyta</taxon>
        <taxon>Tracheophyta</taxon>
        <taxon>Spermatophyta</taxon>
        <taxon>Magnoliopsida</taxon>
        <taxon>Liliopsida</taxon>
        <taxon>Asparagales</taxon>
        <taxon>Orchidaceae</taxon>
        <taxon>Orchidoideae</taxon>
        <taxon>Orchideae</taxon>
        <taxon>Orchidinae</taxon>
        <taxon>Platanthera</taxon>
    </lineage>
</organism>
<proteinExistence type="predicted"/>
<dbReference type="Pfam" id="PF00098">
    <property type="entry name" value="zf-CCHC"/>
    <property type="match status" value="1"/>
</dbReference>
<gene>
    <name evidence="3" type="ORF">KSP39_PZI002329</name>
</gene>
<dbReference type="InterPro" id="IPR036875">
    <property type="entry name" value="Znf_CCHC_sf"/>
</dbReference>
<evidence type="ECO:0000313" key="4">
    <source>
        <dbReference type="Proteomes" id="UP001418222"/>
    </source>
</evidence>
<evidence type="ECO:0000256" key="1">
    <source>
        <dbReference type="PROSITE-ProRule" id="PRU00047"/>
    </source>
</evidence>
<dbReference type="PROSITE" id="PS50158">
    <property type="entry name" value="ZF_CCHC"/>
    <property type="match status" value="1"/>
</dbReference>
<dbReference type="SUPFAM" id="SSF57756">
    <property type="entry name" value="Retrovirus zinc finger-like domains"/>
    <property type="match status" value="1"/>
</dbReference>
<keyword evidence="4" id="KW-1185">Reference proteome</keyword>